<dbReference type="InterPro" id="IPR036271">
    <property type="entry name" value="Tet_transcr_reg_TetR-rel_C_sf"/>
</dbReference>
<evidence type="ECO:0000256" key="2">
    <source>
        <dbReference type="ARBA" id="ARBA00023125"/>
    </source>
</evidence>
<keyword evidence="1" id="KW-0805">Transcription regulation</keyword>
<evidence type="ECO:0000259" key="5">
    <source>
        <dbReference type="PROSITE" id="PS50977"/>
    </source>
</evidence>
<dbReference type="GO" id="GO:0003700">
    <property type="term" value="F:DNA-binding transcription factor activity"/>
    <property type="evidence" value="ECO:0007669"/>
    <property type="project" value="TreeGrafter"/>
</dbReference>
<dbReference type="EMBL" id="VIGW01000002">
    <property type="protein sequence ID" value="TWS20466.1"/>
    <property type="molecule type" value="Genomic_DNA"/>
</dbReference>
<dbReference type="SUPFAM" id="SSF48498">
    <property type="entry name" value="Tetracyclin repressor-like, C-terminal domain"/>
    <property type="match status" value="1"/>
</dbReference>
<evidence type="ECO:0000256" key="4">
    <source>
        <dbReference type="PROSITE-ProRule" id="PRU00335"/>
    </source>
</evidence>
<comment type="caution">
    <text evidence="6">The sequence shown here is derived from an EMBL/GenBank/DDBJ whole genome shotgun (WGS) entry which is preliminary data.</text>
</comment>
<reference evidence="6 7" key="1">
    <citation type="submission" date="2019-06" db="EMBL/GenBank/DDBJ databases">
        <title>Tsukamurella conjunctivitidis sp. nov., Tsukamurella assacharolytica sp. nov. and Tsukamurella sputae sp. nov. isolated from patients with conjunctivitis, bacteraemia (lymphoma) and respiratory infection (sputum) in Hong Kong.</title>
        <authorList>
            <person name="Teng J.L.L."/>
            <person name="Lee H.H."/>
            <person name="Fong J.Y.H."/>
            <person name="Fok K.M.N."/>
            <person name="Lau S.K.P."/>
            <person name="Woo P.C.Y."/>
        </authorList>
    </citation>
    <scope>NUCLEOTIDE SEQUENCE [LARGE SCALE GENOMIC DNA]</scope>
    <source>
        <strain evidence="6 7">HKU71</strain>
    </source>
</reference>
<dbReference type="PANTHER" id="PTHR30055">
    <property type="entry name" value="HTH-TYPE TRANSCRIPTIONAL REGULATOR RUTR"/>
    <property type="match status" value="1"/>
</dbReference>
<gene>
    <name evidence="6" type="ORF">FK529_03715</name>
</gene>
<protein>
    <submittedName>
        <fullName evidence="6">TetR/AcrR family transcriptional regulator</fullName>
    </submittedName>
</protein>
<dbReference type="Pfam" id="PF00440">
    <property type="entry name" value="TetR_N"/>
    <property type="match status" value="1"/>
</dbReference>
<keyword evidence="2 4" id="KW-0238">DNA-binding</keyword>
<dbReference type="PANTHER" id="PTHR30055:SF234">
    <property type="entry name" value="HTH-TYPE TRANSCRIPTIONAL REGULATOR BETI"/>
    <property type="match status" value="1"/>
</dbReference>
<dbReference type="Pfam" id="PF13305">
    <property type="entry name" value="TetR_C_33"/>
    <property type="match status" value="1"/>
</dbReference>
<evidence type="ECO:0000256" key="3">
    <source>
        <dbReference type="ARBA" id="ARBA00023163"/>
    </source>
</evidence>
<dbReference type="InterPro" id="IPR001647">
    <property type="entry name" value="HTH_TetR"/>
</dbReference>
<dbReference type="OrthoDB" id="8222629at2"/>
<name>A0A5C5RCA2_9ACTN</name>
<dbReference type="RefSeq" id="WP_146559688.1">
    <property type="nucleotide sequence ID" value="NZ_VIGW01000002.1"/>
</dbReference>
<feature type="DNA-binding region" description="H-T-H motif" evidence="4">
    <location>
        <begin position="38"/>
        <end position="57"/>
    </location>
</feature>
<dbReference type="InterPro" id="IPR050109">
    <property type="entry name" value="HTH-type_TetR-like_transc_reg"/>
</dbReference>
<dbReference type="InterPro" id="IPR009057">
    <property type="entry name" value="Homeodomain-like_sf"/>
</dbReference>
<keyword evidence="7" id="KW-1185">Reference proteome</keyword>
<organism evidence="6 7">
    <name type="scientific">Tsukamurella asaccharolytica</name>
    <dbReference type="NCBI Taxonomy" id="2592067"/>
    <lineage>
        <taxon>Bacteria</taxon>
        <taxon>Bacillati</taxon>
        <taxon>Actinomycetota</taxon>
        <taxon>Actinomycetes</taxon>
        <taxon>Mycobacteriales</taxon>
        <taxon>Tsukamurellaceae</taxon>
        <taxon>Tsukamurella</taxon>
    </lineage>
</organism>
<keyword evidence="3" id="KW-0804">Transcription</keyword>
<dbReference type="AlphaFoldDB" id="A0A5C5RCA2"/>
<proteinExistence type="predicted"/>
<dbReference type="Proteomes" id="UP000317291">
    <property type="component" value="Unassembled WGS sequence"/>
</dbReference>
<sequence>MEQRRRRNKRGDGERLAAEILDAATDLLIATGSAEAVSIRAVAQRAGVTPPSIYLHYPDKHALLTAVVARYLGQLDDALSEAAAGAPTPLDAARAQGLAYVRFALGTPELYRLAAMTPSEDASDVDIVLNTAAFAHLEQNVRDLQALGYYPPGDPQPIALRMLTVVHGVASLLVAKPFLPWGDPLEYADRVISGACLGIALTAGMDELPDGAGALALIRSLRGDEAGSSAATIPPAGA</sequence>
<evidence type="ECO:0000313" key="6">
    <source>
        <dbReference type="EMBL" id="TWS20466.1"/>
    </source>
</evidence>
<evidence type="ECO:0000313" key="7">
    <source>
        <dbReference type="Proteomes" id="UP000317291"/>
    </source>
</evidence>
<accession>A0A5C5RCA2</accession>
<dbReference type="InterPro" id="IPR025996">
    <property type="entry name" value="MT1864/Rv1816-like_C"/>
</dbReference>
<dbReference type="GO" id="GO:0000976">
    <property type="term" value="F:transcription cis-regulatory region binding"/>
    <property type="evidence" value="ECO:0007669"/>
    <property type="project" value="TreeGrafter"/>
</dbReference>
<dbReference type="Gene3D" id="1.10.357.10">
    <property type="entry name" value="Tetracycline Repressor, domain 2"/>
    <property type="match status" value="1"/>
</dbReference>
<dbReference type="PROSITE" id="PS50977">
    <property type="entry name" value="HTH_TETR_2"/>
    <property type="match status" value="1"/>
</dbReference>
<evidence type="ECO:0000256" key="1">
    <source>
        <dbReference type="ARBA" id="ARBA00023015"/>
    </source>
</evidence>
<dbReference type="SUPFAM" id="SSF46689">
    <property type="entry name" value="Homeodomain-like"/>
    <property type="match status" value="1"/>
</dbReference>
<feature type="domain" description="HTH tetR-type" evidence="5">
    <location>
        <begin position="14"/>
        <end position="75"/>
    </location>
</feature>